<feature type="compositionally biased region" description="Low complexity" evidence="1">
    <location>
        <begin position="64"/>
        <end position="78"/>
    </location>
</feature>
<gene>
    <name evidence="3" type="ORF">HNR15_001959</name>
</gene>
<reference evidence="3 4" key="1">
    <citation type="submission" date="2020-07" db="EMBL/GenBank/DDBJ databases">
        <title>Sequencing the genomes of 1000 actinobacteria strains.</title>
        <authorList>
            <person name="Klenk H.-P."/>
        </authorList>
    </citation>
    <scope>NUCLEOTIDE SEQUENCE [LARGE SCALE GENOMIC DNA]</scope>
    <source>
        <strain evidence="3 4">DSM 29531</strain>
    </source>
</reference>
<feature type="region of interest" description="Disordered" evidence="1">
    <location>
        <begin position="259"/>
        <end position="278"/>
    </location>
</feature>
<keyword evidence="4" id="KW-1185">Reference proteome</keyword>
<dbReference type="Proteomes" id="UP000571817">
    <property type="component" value="Unassembled WGS sequence"/>
</dbReference>
<dbReference type="InterPro" id="IPR021421">
    <property type="entry name" value="DUF3071"/>
</dbReference>
<accession>A0A853DBP5</accession>
<dbReference type="Pfam" id="PF11268">
    <property type="entry name" value="DUF3071"/>
    <property type="match status" value="1"/>
</dbReference>
<sequence>MRDLKVTGVDGADLQLVDDEGGRYRLSVDDRVRESVTAAAVAAPTTEAESSRGSAPRAEGTQPGTGRSAAPAPATAARAVSLVPEQPTAPIGDLPHLPPGELVTPRAVQELLRAGHSVGHVAAAAGWDQAKVERYAAPIEAERSYIAGLAQDLPVGASTTDTAATVGQRVAARLHDRGVAGDTVAWDAHRTAGRGWVVVCRFSAGGRTREATWLFRAATRSLNAVDDEARWLGEDERAAGGPIPAPVAPVKVFDVEAEGGVSEPGAPSGSPASASASTSAGSAASATSAGAVDLVSAMQARSRGRRTRGSRNRSGRTPVDVPPIESLSDGSQATRSTHPEPQSVPVQQPGQTGHEADRADRAAPDETPAAPTVDDLGHDPVTGTVDLFGAVALHPDESGSASDHDDEDSAVGDAERPQTAAPVPGPDHPEATAPTTDPEHSQHAEHTHETAESERGEDAGALEDAEDVRHLPDASIGHGATAVGALHDSDRVAPGAPDPASETPGATPDRDDQEPGDQAEEPTVDVPSDETPSAAPPRRPSGARSGRPSVPSWDDIMFGGRRGRD</sequence>
<evidence type="ECO:0000313" key="4">
    <source>
        <dbReference type="Proteomes" id="UP000571817"/>
    </source>
</evidence>
<evidence type="ECO:0000256" key="1">
    <source>
        <dbReference type="SAM" id="MobiDB-lite"/>
    </source>
</evidence>
<dbReference type="NCBIfam" id="NF040712">
    <property type="entry name" value="SepH"/>
    <property type="match status" value="1"/>
</dbReference>
<feature type="compositionally biased region" description="Acidic residues" evidence="1">
    <location>
        <begin position="511"/>
        <end position="523"/>
    </location>
</feature>
<dbReference type="AlphaFoldDB" id="A0A853DBP5"/>
<feature type="compositionally biased region" description="Basic and acidic residues" evidence="1">
    <location>
        <begin position="354"/>
        <end position="364"/>
    </location>
</feature>
<dbReference type="EMBL" id="JACCFW010000001">
    <property type="protein sequence ID" value="NYJ74996.1"/>
    <property type="molecule type" value="Genomic_DNA"/>
</dbReference>
<proteinExistence type="predicted"/>
<feature type="compositionally biased region" description="Low complexity" evidence="1">
    <location>
        <begin position="38"/>
        <end position="48"/>
    </location>
</feature>
<comment type="caution">
    <text evidence="3">The sequence shown here is derived from an EMBL/GenBank/DDBJ whole genome shotgun (WGS) entry which is preliminary data.</text>
</comment>
<organism evidence="3 4">
    <name type="scientific">Allobranchiibius huperziae</name>
    <dbReference type="NCBI Taxonomy" id="1874116"/>
    <lineage>
        <taxon>Bacteria</taxon>
        <taxon>Bacillati</taxon>
        <taxon>Actinomycetota</taxon>
        <taxon>Actinomycetes</taxon>
        <taxon>Micrococcales</taxon>
        <taxon>Dermacoccaceae</taxon>
        <taxon>Allobranchiibius</taxon>
    </lineage>
</organism>
<feature type="compositionally biased region" description="Polar residues" evidence="1">
    <location>
        <begin position="328"/>
        <end position="351"/>
    </location>
</feature>
<feature type="compositionally biased region" description="Low complexity" evidence="1">
    <location>
        <begin position="540"/>
        <end position="552"/>
    </location>
</feature>
<feature type="compositionally biased region" description="Basic residues" evidence="1">
    <location>
        <begin position="302"/>
        <end position="314"/>
    </location>
</feature>
<protein>
    <recommendedName>
        <fullName evidence="2">DUF3071 domain-containing protein</fullName>
    </recommendedName>
</protein>
<feature type="domain" description="DUF3071" evidence="2">
    <location>
        <begin position="1"/>
        <end position="215"/>
    </location>
</feature>
<feature type="region of interest" description="Disordered" evidence="1">
    <location>
        <begin position="298"/>
        <end position="565"/>
    </location>
</feature>
<evidence type="ECO:0000313" key="3">
    <source>
        <dbReference type="EMBL" id="NYJ74996.1"/>
    </source>
</evidence>
<feature type="region of interest" description="Disordered" evidence="1">
    <location>
        <begin position="38"/>
        <end position="78"/>
    </location>
</feature>
<feature type="compositionally biased region" description="Basic and acidic residues" evidence="1">
    <location>
        <begin position="437"/>
        <end position="458"/>
    </location>
</feature>
<evidence type="ECO:0000259" key="2">
    <source>
        <dbReference type="Pfam" id="PF11268"/>
    </source>
</evidence>
<dbReference type="RefSeq" id="WP_179481320.1">
    <property type="nucleotide sequence ID" value="NZ_JACCFW010000001.1"/>
</dbReference>
<dbReference type="InterPro" id="IPR047682">
    <property type="entry name" value="SepH-like"/>
</dbReference>
<name>A0A853DBP5_9MICO</name>